<name>A0ABQ9Y1N4_9EUKA</name>
<accession>A0ABQ9Y1N4</accession>
<sequence length="535" mass="60428">MHKECPTNHSTPFHETVEAGSSRRLFAVDGKTCEERQGRVCEPIGLAGRWHSAPSIGASVLCTPAMEMLRNVMLLCSLLAADLMPRLVIILDRLSLSFEEAEEVHPSLIPIIVDSLRLAAPPGLACGTIKDENEQQAVCERVLRRVVCRSPQLMIVFVQSCPSFSQSPFVPLRFGMSGGLWMWWRNDGYPAETSKREECGRRMEDGFWVAENAEETRISQPLRLNSPKNTFVRMSTARLSSSFVSDDVVSPFLNWSDDDPGSENEKAIVFRSLVATLKSHPALDASLEAKAVKLLKSITTPAMEMLASLIRNASSKRRLALVKADLIPQLIPSLNLLSLPFAEAVDIHINLMKTIICSTWLATPNCLKKLGIEDGNGQQAVYDTILKQVLVPSEKYIRHLCVNRFSIIDAEQSENFLLLLTHLVRISPYYQPTMEIVLHMPVVLTIPSCLTFFERDSSIWDFLIEMNNHQREWNEQSGEVREMGKTVHRMLRMEGMEDVIEAKLRNDQNNYFGRAIVEKSIRWNNLFGTNLPYAW</sequence>
<organism evidence="1 2">
    <name type="scientific">Blattamonas nauphoetae</name>
    <dbReference type="NCBI Taxonomy" id="2049346"/>
    <lineage>
        <taxon>Eukaryota</taxon>
        <taxon>Metamonada</taxon>
        <taxon>Preaxostyla</taxon>
        <taxon>Oxymonadida</taxon>
        <taxon>Blattamonas</taxon>
    </lineage>
</organism>
<evidence type="ECO:0000313" key="2">
    <source>
        <dbReference type="Proteomes" id="UP001281761"/>
    </source>
</evidence>
<keyword evidence="2" id="KW-1185">Reference proteome</keyword>
<proteinExistence type="predicted"/>
<dbReference type="EMBL" id="JARBJD010000045">
    <property type="protein sequence ID" value="KAK2957604.1"/>
    <property type="molecule type" value="Genomic_DNA"/>
</dbReference>
<evidence type="ECO:0000313" key="1">
    <source>
        <dbReference type="EMBL" id="KAK2957604.1"/>
    </source>
</evidence>
<protein>
    <submittedName>
        <fullName evidence="1">Uncharacterized protein</fullName>
    </submittedName>
</protein>
<comment type="caution">
    <text evidence="1">The sequence shown here is derived from an EMBL/GenBank/DDBJ whole genome shotgun (WGS) entry which is preliminary data.</text>
</comment>
<reference evidence="1 2" key="1">
    <citation type="journal article" date="2022" name="bioRxiv">
        <title>Genomics of Preaxostyla Flagellates Illuminates Evolutionary Transitions and the Path Towards Mitochondrial Loss.</title>
        <authorList>
            <person name="Novak L.V.F."/>
            <person name="Treitli S.C."/>
            <person name="Pyrih J."/>
            <person name="Halakuc P."/>
            <person name="Pipaliya S.V."/>
            <person name="Vacek V."/>
            <person name="Brzon O."/>
            <person name="Soukal P."/>
            <person name="Eme L."/>
            <person name="Dacks J.B."/>
            <person name="Karnkowska A."/>
            <person name="Elias M."/>
            <person name="Hampl V."/>
        </authorList>
    </citation>
    <scope>NUCLEOTIDE SEQUENCE [LARGE SCALE GENOMIC DNA]</scope>
    <source>
        <strain evidence="1">NAU3</strain>
        <tissue evidence="1">Gut</tissue>
    </source>
</reference>
<gene>
    <name evidence="1" type="ORF">BLNAU_7503</name>
</gene>
<dbReference type="Proteomes" id="UP001281761">
    <property type="component" value="Unassembled WGS sequence"/>
</dbReference>